<evidence type="ECO:0000256" key="4">
    <source>
        <dbReference type="SAM" id="SignalP"/>
    </source>
</evidence>
<dbReference type="EMBL" id="JAPJZH010000003">
    <property type="protein sequence ID" value="MDA4844946.1"/>
    <property type="molecule type" value="Genomic_DNA"/>
</dbReference>
<reference evidence="5" key="1">
    <citation type="submission" date="2022-11" db="EMBL/GenBank/DDBJ databases">
        <title>Hoeflea poritis sp. nov., isolated from scleractinian coral Porites lutea.</title>
        <authorList>
            <person name="Zhang G."/>
            <person name="Wei Q."/>
            <person name="Cai L."/>
        </authorList>
    </citation>
    <scope>NUCLEOTIDE SEQUENCE</scope>
    <source>
        <strain evidence="5">E7-10</strain>
    </source>
</reference>
<dbReference type="PRINTS" id="PR00080">
    <property type="entry name" value="SDRFAMILY"/>
</dbReference>
<dbReference type="Proteomes" id="UP001148313">
    <property type="component" value="Unassembled WGS sequence"/>
</dbReference>
<dbReference type="InterPro" id="IPR036291">
    <property type="entry name" value="NAD(P)-bd_dom_sf"/>
</dbReference>
<dbReference type="PRINTS" id="PR00081">
    <property type="entry name" value="GDHRDH"/>
</dbReference>
<dbReference type="Gene3D" id="3.40.50.720">
    <property type="entry name" value="NAD(P)-binding Rossmann-like Domain"/>
    <property type="match status" value="1"/>
</dbReference>
<dbReference type="InterPro" id="IPR002347">
    <property type="entry name" value="SDR_fam"/>
</dbReference>
<dbReference type="PANTHER" id="PTHR24321:SF8">
    <property type="entry name" value="ESTRADIOL 17-BETA-DEHYDROGENASE 8-RELATED"/>
    <property type="match status" value="1"/>
</dbReference>
<keyword evidence="2" id="KW-0560">Oxidoreductase</keyword>
<keyword evidence="4" id="KW-0732">Signal</keyword>
<proteinExistence type="inferred from homology"/>
<feature type="chain" id="PRO_5046547633" evidence="4">
    <location>
        <begin position="35"/>
        <end position="316"/>
    </location>
</feature>
<comment type="caution">
    <text evidence="5">The sequence shown here is derived from an EMBL/GenBank/DDBJ whole genome shotgun (WGS) entry which is preliminary data.</text>
</comment>
<accession>A0ABT4VJV2</accession>
<keyword evidence="6" id="KW-1185">Reference proteome</keyword>
<dbReference type="SUPFAM" id="SSF51735">
    <property type="entry name" value="NAD(P)-binding Rossmann-fold domains"/>
    <property type="match status" value="1"/>
</dbReference>
<protein>
    <submittedName>
        <fullName evidence="5">SDR family NAD(P)-dependent oxidoreductase</fullName>
    </submittedName>
</protein>
<gene>
    <name evidence="5" type="ORF">OOZ53_06265</name>
</gene>
<comment type="similarity">
    <text evidence="1 3">Belongs to the short-chain dehydrogenases/reductases (SDR) family.</text>
</comment>
<organism evidence="5 6">
    <name type="scientific">Hoeflea poritis</name>
    <dbReference type="NCBI Taxonomy" id="2993659"/>
    <lineage>
        <taxon>Bacteria</taxon>
        <taxon>Pseudomonadati</taxon>
        <taxon>Pseudomonadota</taxon>
        <taxon>Alphaproteobacteria</taxon>
        <taxon>Hyphomicrobiales</taxon>
        <taxon>Rhizobiaceae</taxon>
        <taxon>Hoeflea</taxon>
    </lineage>
</organism>
<sequence length="316" mass="32635">MTEDLKTASRRQVLAGAAGIGLAAATLSATGAHAQEQAGGAFAGKTAFITGGARGIGLACAEELAKGGANVVLYDIAAQPAEIPYPMATEEDLANAKATVESHGVKCLAIKGDVRDFDALQAAVAQTQSEFGSLDFLIVNAGITQPGRLGGFDEEQVRTITDINLIGSINTMQAAMPMMQEQGSGRIILMASTTGRAGSDNFPLYGATKWAMIGLAKSAALTVAPLNITVNAVCPTLVRTKLLDNEYVLNALAPGQGVTFEQFDALANQQIHPMDVGFYEPVEVGRTVAFLCGDGAQFISGEVVDIGAAANARFPA</sequence>
<dbReference type="RefSeq" id="WP_271088496.1">
    <property type="nucleotide sequence ID" value="NZ_JAPJZH010000003.1"/>
</dbReference>
<evidence type="ECO:0000313" key="5">
    <source>
        <dbReference type="EMBL" id="MDA4844946.1"/>
    </source>
</evidence>
<dbReference type="InterPro" id="IPR020904">
    <property type="entry name" value="Sc_DH/Rdtase_CS"/>
</dbReference>
<dbReference type="PROSITE" id="PS51318">
    <property type="entry name" value="TAT"/>
    <property type="match status" value="1"/>
</dbReference>
<evidence type="ECO:0000313" key="6">
    <source>
        <dbReference type="Proteomes" id="UP001148313"/>
    </source>
</evidence>
<name>A0ABT4VJV2_9HYPH</name>
<evidence type="ECO:0000256" key="1">
    <source>
        <dbReference type="ARBA" id="ARBA00006484"/>
    </source>
</evidence>
<dbReference type="CDD" id="cd05233">
    <property type="entry name" value="SDR_c"/>
    <property type="match status" value="1"/>
</dbReference>
<dbReference type="PROSITE" id="PS00061">
    <property type="entry name" value="ADH_SHORT"/>
    <property type="match status" value="1"/>
</dbReference>
<dbReference type="InterPro" id="IPR006311">
    <property type="entry name" value="TAT_signal"/>
</dbReference>
<feature type="signal peptide" evidence="4">
    <location>
        <begin position="1"/>
        <end position="34"/>
    </location>
</feature>
<evidence type="ECO:0000256" key="2">
    <source>
        <dbReference type="ARBA" id="ARBA00023002"/>
    </source>
</evidence>
<dbReference type="Pfam" id="PF00106">
    <property type="entry name" value="adh_short"/>
    <property type="match status" value="1"/>
</dbReference>
<evidence type="ECO:0000256" key="3">
    <source>
        <dbReference type="RuleBase" id="RU000363"/>
    </source>
</evidence>
<dbReference type="PANTHER" id="PTHR24321">
    <property type="entry name" value="DEHYDROGENASES, SHORT CHAIN"/>
    <property type="match status" value="1"/>
</dbReference>